<gene>
    <name evidence="2" type="ORF">HYT38_02665</name>
</gene>
<dbReference type="InterPro" id="IPR000238">
    <property type="entry name" value="RbfA"/>
</dbReference>
<proteinExistence type="predicted"/>
<dbReference type="InterPro" id="IPR023799">
    <property type="entry name" value="RbfA_dom_sf"/>
</dbReference>
<dbReference type="Pfam" id="PF02033">
    <property type="entry name" value="RBFA"/>
    <property type="match status" value="1"/>
</dbReference>
<keyword evidence="1" id="KW-0690">Ribosome biogenesis</keyword>
<organism evidence="2 3">
    <name type="scientific">Candidatus Sungiibacteriota bacterium</name>
    <dbReference type="NCBI Taxonomy" id="2750080"/>
    <lineage>
        <taxon>Bacteria</taxon>
        <taxon>Candidatus Sungiibacteriota</taxon>
    </lineage>
</organism>
<evidence type="ECO:0000313" key="3">
    <source>
        <dbReference type="Proteomes" id="UP000786662"/>
    </source>
</evidence>
<comment type="caution">
    <text evidence="2">The sequence shown here is derived from an EMBL/GenBank/DDBJ whole genome shotgun (WGS) entry which is preliminary data.</text>
</comment>
<name>A0A9D6HU43_9BACT</name>
<sequence>MKEKRLNRINELIHRFIGDLLHKELAVDSLVTVSKVETSPNGQESTISLTVFPFTKSAAAIKEIEKNIYEIQQKLNRGLRIRPVPKIRFEIDKKCAEGLSAQAALGGGVR</sequence>
<dbReference type="InterPro" id="IPR020053">
    <property type="entry name" value="Ribosome-bd_factorA_CS"/>
</dbReference>
<evidence type="ECO:0000256" key="1">
    <source>
        <dbReference type="ARBA" id="ARBA00022517"/>
    </source>
</evidence>
<evidence type="ECO:0000313" key="2">
    <source>
        <dbReference type="EMBL" id="MBI2052550.1"/>
    </source>
</evidence>
<dbReference type="Gene3D" id="3.30.300.20">
    <property type="match status" value="1"/>
</dbReference>
<dbReference type="EMBL" id="JACOYY010000074">
    <property type="protein sequence ID" value="MBI2052550.1"/>
    <property type="molecule type" value="Genomic_DNA"/>
</dbReference>
<dbReference type="Proteomes" id="UP000786662">
    <property type="component" value="Unassembled WGS sequence"/>
</dbReference>
<dbReference type="AlphaFoldDB" id="A0A9D6HU43"/>
<dbReference type="GO" id="GO:0006364">
    <property type="term" value="P:rRNA processing"/>
    <property type="evidence" value="ECO:0007669"/>
    <property type="project" value="InterPro"/>
</dbReference>
<dbReference type="InterPro" id="IPR015946">
    <property type="entry name" value="KH_dom-like_a/b"/>
</dbReference>
<protein>
    <submittedName>
        <fullName evidence="2">Ribosome-binding factor A</fullName>
    </submittedName>
</protein>
<accession>A0A9D6HU43</accession>
<dbReference type="SUPFAM" id="SSF89919">
    <property type="entry name" value="Ribosome-binding factor A, RbfA"/>
    <property type="match status" value="1"/>
</dbReference>
<dbReference type="PROSITE" id="PS01319">
    <property type="entry name" value="RBFA"/>
    <property type="match status" value="1"/>
</dbReference>
<reference evidence="2" key="1">
    <citation type="submission" date="2020-07" db="EMBL/GenBank/DDBJ databases">
        <title>Huge and variable diversity of episymbiotic CPR bacteria and DPANN archaea in groundwater ecosystems.</title>
        <authorList>
            <person name="He C.Y."/>
            <person name="Keren R."/>
            <person name="Whittaker M."/>
            <person name="Farag I.F."/>
            <person name="Doudna J."/>
            <person name="Cate J.H.D."/>
            <person name="Banfield J.F."/>
        </authorList>
    </citation>
    <scope>NUCLEOTIDE SEQUENCE</scope>
    <source>
        <strain evidence="2">NC_groundwater_191_Ag_S-0.1um_45_8</strain>
    </source>
</reference>